<evidence type="ECO:0000256" key="5">
    <source>
        <dbReference type="ARBA" id="ARBA00047590"/>
    </source>
</evidence>
<dbReference type="PANTHER" id="PTHR10061">
    <property type="entry name" value="S-FORMYLGLUTATHIONE HYDROLASE"/>
    <property type="match status" value="1"/>
</dbReference>
<feature type="active site" description="Charge relay system" evidence="7">
    <location>
        <position position="147"/>
    </location>
</feature>
<geneLocation type="plasmid" evidence="10">
    <name>prapfh23b</name>
</geneLocation>
<dbReference type="AlphaFoldDB" id="A0AAE5WSI3"/>
<evidence type="ECO:0000256" key="8">
    <source>
        <dbReference type="RuleBase" id="RU363068"/>
    </source>
</evidence>
<name>A0AAE5WSI3_9HYPH</name>
<evidence type="ECO:0000256" key="1">
    <source>
        <dbReference type="ARBA" id="ARBA00005622"/>
    </source>
</evidence>
<evidence type="ECO:0000256" key="6">
    <source>
        <dbReference type="NCBIfam" id="TIGR02821"/>
    </source>
</evidence>
<dbReference type="EC" id="3.1.2.12" evidence="2 6"/>
<keyword evidence="9" id="KW-0614">Plasmid</keyword>
<proteinExistence type="inferred from homology"/>
<accession>A0AAE5WSI3</accession>
<evidence type="ECO:0000256" key="7">
    <source>
        <dbReference type="PIRSR" id="PIRSR614186-1"/>
    </source>
</evidence>
<dbReference type="InterPro" id="IPR029058">
    <property type="entry name" value="AB_hydrolase_fold"/>
</dbReference>
<dbReference type="GO" id="GO:0046294">
    <property type="term" value="P:formaldehyde catabolic process"/>
    <property type="evidence" value="ECO:0007669"/>
    <property type="project" value="InterPro"/>
</dbReference>
<evidence type="ECO:0000313" key="9">
    <source>
        <dbReference type="EMBL" id="QAS81604.1"/>
    </source>
</evidence>
<comment type="similarity">
    <text evidence="1 8">Belongs to the esterase D family.</text>
</comment>
<dbReference type="SUPFAM" id="SSF53474">
    <property type="entry name" value="alpha/beta-Hydrolases"/>
    <property type="match status" value="1"/>
</dbReference>
<dbReference type="KEGG" id="rad:CO657_27370"/>
<feature type="active site" description="Charge relay system" evidence="7">
    <location>
        <position position="223"/>
    </location>
</feature>
<comment type="catalytic activity">
    <reaction evidence="5 8">
        <text>S-formylglutathione + H2O = formate + glutathione + H(+)</text>
        <dbReference type="Rhea" id="RHEA:14961"/>
        <dbReference type="ChEBI" id="CHEBI:15377"/>
        <dbReference type="ChEBI" id="CHEBI:15378"/>
        <dbReference type="ChEBI" id="CHEBI:15740"/>
        <dbReference type="ChEBI" id="CHEBI:57688"/>
        <dbReference type="ChEBI" id="CHEBI:57925"/>
        <dbReference type="EC" id="3.1.2.12"/>
    </reaction>
</comment>
<dbReference type="GO" id="GO:0052689">
    <property type="term" value="F:carboxylic ester hydrolase activity"/>
    <property type="evidence" value="ECO:0007669"/>
    <property type="project" value="UniProtKB-KW"/>
</dbReference>
<dbReference type="FunFam" id="3.40.50.1820:FF:000002">
    <property type="entry name" value="S-formylglutathione hydrolase"/>
    <property type="match status" value="1"/>
</dbReference>
<evidence type="ECO:0000313" key="10">
    <source>
        <dbReference type="Proteomes" id="UP000220927"/>
    </source>
</evidence>
<dbReference type="GO" id="GO:0005829">
    <property type="term" value="C:cytosol"/>
    <property type="evidence" value="ECO:0007669"/>
    <property type="project" value="TreeGrafter"/>
</dbReference>
<dbReference type="RefSeq" id="WP_054183831.1">
    <property type="nucleotide sequence ID" value="NZ_CP035000.1"/>
</dbReference>
<organism evidence="9 10">
    <name type="scientific">Rhizobium acidisoli</name>
    <dbReference type="NCBI Taxonomy" id="1538158"/>
    <lineage>
        <taxon>Bacteria</taxon>
        <taxon>Pseudomonadati</taxon>
        <taxon>Pseudomonadota</taxon>
        <taxon>Alphaproteobacteria</taxon>
        <taxon>Hyphomicrobiales</taxon>
        <taxon>Rhizobiaceae</taxon>
        <taxon>Rhizobium/Agrobacterium group</taxon>
        <taxon>Rhizobium</taxon>
    </lineage>
</organism>
<reference evidence="9 10" key="1">
    <citation type="submission" date="2019-01" db="EMBL/GenBank/DDBJ databases">
        <title>Genomic insights into the origins and evolution of symbiotic genes in the Phaseolus vulgaris microsymbionts.</title>
        <authorList>
            <person name="Tong W."/>
        </authorList>
    </citation>
    <scope>NUCLEOTIDE SEQUENCE [LARGE SCALE GENOMIC DNA]</scope>
    <source>
        <strain evidence="9 10">FH23</strain>
        <plasmid evidence="10">prapfh23b</plasmid>
    </source>
</reference>
<keyword evidence="10" id="KW-1185">Reference proteome</keyword>
<protein>
    <recommendedName>
        <fullName evidence="2 6">S-formylglutathione hydrolase</fullName>
        <ecNumber evidence="2 6">3.1.2.12</ecNumber>
    </recommendedName>
</protein>
<comment type="function">
    <text evidence="8">Serine hydrolase involved in the detoxification of formaldehyde.</text>
</comment>
<dbReference type="EMBL" id="CP035000">
    <property type="protein sequence ID" value="QAS81604.1"/>
    <property type="molecule type" value="Genomic_DNA"/>
</dbReference>
<dbReference type="Pfam" id="PF00756">
    <property type="entry name" value="Esterase"/>
    <property type="match status" value="1"/>
</dbReference>
<dbReference type="Gene3D" id="3.40.50.1820">
    <property type="entry name" value="alpha/beta hydrolase"/>
    <property type="match status" value="1"/>
</dbReference>
<dbReference type="PANTHER" id="PTHR10061:SF0">
    <property type="entry name" value="S-FORMYLGLUTATHIONE HYDROLASE"/>
    <property type="match status" value="1"/>
</dbReference>
<feature type="active site" description="Charge relay system" evidence="7">
    <location>
        <position position="256"/>
    </location>
</feature>
<dbReference type="Proteomes" id="UP000220927">
    <property type="component" value="Plasmid pRapFH23b"/>
</dbReference>
<dbReference type="NCBIfam" id="TIGR02821">
    <property type="entry name" value="fghA_ester_D"/>
    <property type="match status" value="1"/>
</dbReference>
<evidence type="ECO:0000256" key="4">
    <source>
        <dbReference type="ARBA" id="ARBA00022801"/>
    </source>
</evidence>
<evidence type="ECO:0000256" key="2">
    <source>
        <dbReference type="ARBA" id="ARBA00012479"/>
    </source>
</evidence>
<dbReference type="InterPro" id="IPR014186">
    <property type="entry name" value="S-formylglutathione_hydrol"/>
</dbReference>
<keyword evidence="3 8" id="KW-0719">Serine esterase</keyword>
<keyword evidence="4 8" id="KW-0378">Hydrolase</keyword>
<sequence length="278" mass="30905">MKTISTEKSHGGTQGVYVSRSEACDCDMTFAVYVPPQAAKGNCPVLWYLSGLTCTHANVMDKGEYRRLAAELGLIVVCPDTSPRGDHVPDEPDNWQFGKGAGFYVDATEPPFSTNYRMYSYIADELPRLLAAEFPVDMDRQAIFGHSMGGHGAITIALKNPDRFKSCSAFAPISHPSVSGWSKPALRKYLGPDEKTWRAYDACSLIEDGRRCPELFVDQGTADSFLEDGLRPDELRQACEAAGIPLTLRMQEGYGHSYFFISTFMEDHLRWHAQRLGN</sequence>
<gene>
    <name evidence="9" type="primary">fghA</name>
    <name evidence="9" type="ORF">CO657_27370</name>
</gene>
<dbReference type="InterPro" id="IPR000801">
    <property type="entry name" value="Esterase-like"/>
</dbReference>
<evidence type="ECO:0000256" key="3">
    <source>
        <dbReference type="ARBA" id="ARBA00022487"/>
    </source>
</evidence>
<dbReference type="GO" id="GO:0018738">
    <property type="term" value="F:S-formylglutathione hydrolase activity"/>
    <property type="evidence" value="ECO:0007669"/>
    <property type="project" value="UniProtKB-UniRule"/>
</dbReference>